<keyword evidence="5" id="KW-0479">Metal-binding</keyword>
<evidence type="ECO:0000313" key="12">
    <source>
        <dbReference type="EnsemblMetazoa" id="XP_020914887.1"/>
    </source>
</evidence>
<evidence type="ECO:0000256" key="6">
    <source>
        <dbReference type="ARBA" id="ARBA00022801"/>
    </source>
</evidence>
<evidence type="ECO:0000256" key="4">
    <source>
        <dbReference type="ARBA" id="ARBA00022525"/>
    </source>
</evidence>
<evidence type="ECO:0000256" key="7">
    <source>
        <dbReference type="ARBA" id="ARBA00022837"/>
    </source>
</evidence>
<dbReference type="GeneID" id="110252406"/>
<dbReference type="OrthoDB" id="5947669at2759"/>
<dbReference type="Proteomes" id="UP000887567">
    <property type="component" value="Unplaced"/>
</dbReference>
<dbReference type="GO" id="GO:0005576">
    <property type="term" value="C:extracellular region"/>
    <property type="evidence" value="ECO:0007669"/>
    <property type="project" value="UniProtKB-SubCell"/>
</dbReference>
<keyword evidence="8" id="KW-0443">Lipid metabolism</keyword>
<evidence type="ECO:0000259" key="11">
    <source>
        <dbReference type="Pfam" id="PF05826"/>
    </source>
</evidence>
<dbReference type="AlphaFoldDB" id="A0A913Y511"/>
<keyword evidence="10" id="KW-0732">Signal</keyword>
<evidence type="ECO:0000256" key="1">
    <source>
        <dbReference type="ARBA" id="ARBA00001913"/>
    </source>
</evidence>
<evidence type="ECO:0000313" key="13">
    <source>
        <dbReference type="Proteomes" id="UP000887567"/>
    </source>
</evidence>
<dbReference type="KEGG" id="epa:110252406"/>
<evidence type="ECO:0000256" key="5">
    <source>
        <dbReference type="ARBA" id="ARBA00022723"/>
    </source>
</evidence>
<evidence type="ECO:0000256" key="8">
    <source>
        <dbReference type="ARBA" id="ARBA00023098"/>
    </source>
</evidence>
<dbReference type="EC" id="3.1.1.4" evidence="3"/>
<evidence type="ECO:0000256" key="9">
    <source>
        <dbReference type="ARBA" id="ARBA00023157"/>
    </source>
</evidence>
<dbReference type="GO" id="GO:0004623">
    <property type="term" value="F:phospholipase A2 activity"/>
    <property type="evidence" value="ECO:0007669"/>
    <property type="project" value="UniProtKB-EC"/>
</dbReference>
<reference evidence="12" key="1">
    <citation type="submission" date="2022-11" db="UniProtKB">
        <authorList>
            <consortium name="EnsemblMetazoa"/>
        </authorList>
    </citation>
    <scope>IDENTIFICATION</scope>
</reference>
<dbReference type="InterPro" id="IPR016090">
    <property type="entry name" value="PLA2-like_dom"/>
</dbReference>
<dbReference type="PANTHER" id="PTHR12253">
    <property type="entry name" value="RH14732P"/>
    <property type="match status" value="1"/>
</dbReference>
<dbReference type="InterPro" id="IPR033113">
    <property type="entry name" value="PLA2_histidine"/>
</dbReference>
<protein>
    <recommendedName>
        <fullName evidence="3">phospholipase A2</fullName>
        <ecNumber evidence="3">3.1.1.4</ecNumber>
    </recommendedName>
</protein>
<dbReference type="Pfam" id="PF05826">
    <property type="entry name" value="Phospholip_A2_2"/>
    <property type="match status" value="1"/>
</dbReference>
<dbReference type="InterPro" id="IPR036444">
    <property type="entry name" value="PLipase_A2_dom_sf"/>
</dbReference>
<feature type="domain" description="Phospholipase A2-like central" evidence="11">
    <location>
        <begin position="38"/>
        <end position="131"/>
    </location>
</feature>
<dbReference type="Gene3D" id="1.20.90.10">
    <property type="entry name" value="Phospholipase A2 domain"/>
    <property type="match status" value="1"/>
</dbReference>
<dbReference type="GO" id="GO:0006644">
    <property type="term" value="P:phospholipid metabolic process"/>
    <property type="evidence" value="ECO:0007669"/>
    <property type="project" value="InterPro"/>
</dbReference>
<comment type="subcellular location">
    <subcellularLocation>
        <location evidence="2">Secreted</location>
    </subcellularLocation>
</comment>
<accession>A0A913Y511</accession>
<keyword evidence="6" id="KW-0378">Hydrolase</keyword>
<sequence length="211" mass="24427">MSFQNFVGLLVLMVCLRAESMYHRQTKTVSNVQNHFVFPGTKWCGKGNNAMAYNDLGKHNRTDDCCRTHDHCPTYIPAFKRRYGLLNFNAMQMSHCSCEEKLFDCLWKLKNPVSTAVGRLYFNVFRNPCFKLVETRVCVNWIFDWWNFSYYCGKYGTQIKAKKIWLNNYLRKFPDNDNSINRTTTVGMPGHSTGIKVDANNNTASTTLAPK</sequence>
<dbReference type="GO" id="GO:0046872">
    <property type="term" value="F:metal ion binding"/>
    <property type="evidence" value="ECO:0007669"/>
    <property type="project" value="UniProtKB-KW"/>
</dbReference>
<dbReference type="OMA" id="AREWEIQ"/>
<dbReference type="EnsemblMetazoa" id="XM_021059228.2">
    <property type="protein sequence ID" value="XP_020914887.1"/>
    <property type="gene ID" value="LOC110252406"/>
</dbReference>
<feature type="signal peptide" evidence="10">
    <location>
        <begin position="1"/>
        <end position="18"/>
    </location>
</feature>
<comment type="cofactor">
    <cofactor evidence="1">
        <name>Ca(2+)</name>
        <dbReference type="ChEBI" id="CHEBI:29108"/>
    </cofactor>
</comment>
<keyword evidence="7" id="KW-0106">Calcium</keyword>
<keyword evidence="4" id="KW-0964">Secreted</keyword>
<dbReference type="SUPFAM" id="SSF48619">
    <property type="entry name" value="Phospholipase A2, PLA2"/>
    <property type="match status" value="1"/>
</dbReference>
<keyword evidence="9" id="KW-1015">Disulfide bond</keyword>
<evidence type="ECO:0000256" key="10">
    <source>
        <dbReference type="SAM" id="SignalP"/>
    </source>
</evidence>
<proteinExistence type="predicted"/>
<dbReference type="GO" id="GO:0050482">
    <property type="term" value="P:arachidonate secretion"/>
    <property type="evidence" value="ECO:0007669"/>
    <property type="project" value="InterPro"/>
</dbReference>
<evidence type="ECO:0000256" key="3">
    <source>
        <dbReference type="ARBA" id="ARBA00013278"/>
    </source>
</evidence>
<keyword evidence="13" id="KW-1185">Reference proteome</keyword>
<evidence type="ECO:0000256" key="2">
    <source>
        <dbReference type="ARBA" id="ARBA00004613"/>
    </source>
</evidence>
<dbReference type="FunFam" id="1.20.90.10:FF:000002">
    <property type="entry name" value="Phospholipase A2 group III"/>
    <property type="match status" value="1"/>
</dbReference>
<organism evidence="12 13">
    <name type="scientific">Exaiptasia diaphana</name>
    <name type="common">Tropical sea anemone</name>
    <name type="synonym">Aiptasia pulchella</name>
    <dbReference type="NCBI Taxonomy" id="2652724"/>
    <lineage>
        <taxon>Eukaryota</taxon>
        <taxon>Metazoa</taxon>
        <taxon>Cnidaria</taxon>
        <taxon>Anthozoa</taxon>
        <taxon>Hexacorallia</taxon>
        <taxon>Actiniaria</taxon>
        <taxon>Aiptasiidae</taxon>
        <taxon>Exaiptasia</taxon>
    </lineage>
</organism>
<name>A0A913Y511_EXADI</name>
<feature type="chain" id="PRO_5037021274" description="phospholipase A2" evidence="10">
    <location>
        <begin position="19"/>
        <end position="211"/>
    </location>
</feature>
<dbReference type="PROSITE" id="PS00118">
    <property type="entry name" value="PA2_HIS"/>
    <property type="match status" value="1"/>
</dbReference>
<dbReference type="RefSeq" id="XP_020914887.1">
    <property type="nucleotide sequence ID" value="XM_021059228.2"/>
</dbReference>